<dbReference type="Proteomes" id="UP000317318">
    <property type="component" value="Chromosome"/>
</dbReference>
<keyword evidence="2" id="KW-0812">Transmembrane</keyword>
<reference evidence="3 4" key="1">
    <citation type="submission" date="2019-02" db="EMBL/GenBank/DDBJ databases">
        <title>Deep-cultivation of Planctomycetes and their phenomic and genomic characterization uncovers novel biology.</title>
        <authorList>
            <person name="Wiegand S."/>
            <person name="Jogler M."/>
            <person name="Boedeker C."/>
            <person name="Pinto D."/>
            <person name="Vollmers J."/>
            <person name="Rivas-Marin E."/>
            <person name="Kohn T."/>
            <person name="Peeters S.H."/>
            <person name="Heuer A."/>
            <person name="Rast P."/>
            <person name="Oberbeckmann S."/>
            <person name="Bunk B."/>
            <person name="Jeske O."/>
            <person name="Meyerdierks A."/>
            <person name="Storesund J.E."/>
            <person name="Kallscheuer N."/>
            <person name="Luecker S."/>
            <person name="Lage O.M."/>
            <person name="Pohl T."/>
            <person name="Merkel B.J."/>
            <person name="Hornburger P."/>
            <person name="Mueller R.-W."/>
            <person name="Bruemmer F."/>
            <person name="Labrenz M."/>
            <person name="Spormann A.M."/>
            <person name="Op den Camp H."/>
            <person name="Overmann J."/>
            <person name="Amann R."/>
            <person name="Jetten M.S.M."/>
            <person name="Mascher T."/>
            <person name="Medema M.H."/>
            <person name="Devos D.P."/>
            <person name="Kaster A.-K."/>
            <person name="Ovreas L."/>
            <person name="Rohde M."/>
            <person name="Galperin M.Y."/>
            <person name="Jogler C."/>
        </authorList>
    </citation>
    <scope>NUCLEOTIDE SEQUENCE [LARGE SCALE GENOMIC DNA]</scope>
    <source>
        <strain evidence="3 4">Pan189</strain>
    </source>
</reference>
<accession>A0A517QX56</accession>
<proteinExistence type="predicted"/>
<sequence length="84" mass="9385">MSVNQLEDSDWDADPDDFGEYDEGADEPTIECPHCGAEVYEDSPRCPRCEQYLSREDAPSEPKPTWIIVGALAALLGIVWWLIG</sequence>
<keyword evidence="2" id="KW-1133">Transmembrane helix</keyword>
<dbReference type="RefSeq" id="WP_145362383.1">
    <property type="nucleotide sequence ID" value="NZ_CP036268.1"/>
</dbReference>
<organism evidence="3 4">
    <name type="scientific">Stratiformator vulcanicus</name>
    <dbReference type="NCBI Taxonomy" id="2527980"/>
    <lineage>
        <taxon>Bacteria</taxon>
        <taxon>Pseudomonadati</taxon>
        <taxon>Planctomycetota</taxon>
        <taxon>Planctomycetia</taxon>
        <taxon>Planctomycetales</taxon>
        <taxon>Planctomycetaceae</taxon>
        <taxon>Stratiformator</taxon>
    </lineage>
</organism>
<dbReference type="AlphaFoldDB" id="A0A517QX56"/>
<feature type="region of interest" description="Disordered" evidence="1">
    <location>
        <begin position="1"/>
        <end position="27"/>
    </location>
</feature>
<name>A0A517QX56_9PLAN</name>
<evidence type="ECO:0000256" key="1">
    <source>
        <dbReference type="SAM" id="MobiDB-lite"/>
    </source>
</evidence>
<keyword evidence="2" id="KW-0472">Membrane</keyword>
<feature type="transmembrane region" description="Helical" evidence="2">
    <location>
        <begin position="65"/>
        <end position="83"/>
    </location>
</feature>
<evidence type="ECO:0000313" key="3">
    <source>
        <dbReference type="EMBL" id="QDT36158.1"/>
    </source>
</evidence>
<evidence type="ECO:0008006" key="5">
    <source>
        <dbReference type="Google" id="ProtNLM"/>
    </source>
</evidence>
<keyword evidence="4" id="KW-1185">Reference proteome</keyword>
<dbReference type="EMBL" id="CP036268">
    <property type="protein sequence ID" value="QDT36158.1"/>
    <property type="molecule type" value="Genomic_DNA"/>
</dbReference>
<evidence type="ECO:0000256" key="2">
    <source>
        <dbReference type="SAM" id="Phobius"/>
    </source>
</evidence>
<feature type="compositionally biased region" description="Acidic residues" evidence="1">
    <location>
        <begin position="7"/>
        <end position="27"/>
    </location>
</feature>
<dbReference type="OrthoDB" id="292190at2"/>
<evidence type="ECO:0000313" key="4">
    <source>
        <dbReference type="Proteomes" id="UP000317318"/>
    </source>
</evidence>
<dbReference type="KEGG" id="svp:Pan189_05130"/>
<protein>
    <recommendedName>
        <fullName evidence="5">Zinc-ribbon domain-containing protein</fullName>
    </recommendedName>
</protein>
<gene>
    <name evidence="3" type="ORF">Pan189_05130</name>
</gene>